<keyword evidence="3" id="KW-1185">Reference proteome</keyword>
<protein>
    <submittedName>
        <fullName evidence="2">Uncharacterized protein</fullName>
    </submittedName>
</protein>
<evidence type="ECO:0000256" key="1">
    <source>
        <dbReference type="SAM" id="Phobius"/>
    </source>
</evidence>
<keyword evidence="1" id="KW-0472">Membrane</keyword>
<keyword evidence="1" id="KW-0812">Transmembrane</keyword>
<sequence>MADRGILVRSRLQCVHGSEWAVILLFLLSILPFHLFIILLLFTLPFLRLLFVTLAKFLFLFLLLLISLLPLVFLFLKIYEPKGVLFGVPPISKPTRYNTLALSEDAQPTLGPWTGFEPMRLETPQTPKHAWFHCTTAAPNLLWTLAQATYQHLPLPLWQ</sequence>
<dbReference type="AlphaFoldDB" id="A0A5B7F448"/>
<reference evidence="2 3" key="1">
    <citation type="submission" date="2019-05" db="EMBL/GenBank/DDBJ databases">
        <title>Another draft genome of Portunus trituberculatus and its Hox gene families provides insights of decapod evolution.</title>
        <authorList>
            <person name="Jeong J.-H."/>
            <person name="Song I."/>
            <person name="Kim S."/>
            <person name="Choi T."/>
            <person name="Kim D."/>
            <person name="Ryu S."/>
            <person name="Kim W."/>
        </authorList>
    </citation>
    <scope>NUCLEOTIDE SEQUENCE [LARGE SCALE GENOMIC DNA]</scope>
    <source>
        <tissue evidence="2">Muscle</tissue>
    </source>
</reference>
<accession>A0A5B7F448</accession>
<evidence type="ECO:0000313" key="3">
    <source>
        <dbReference type="Proteomes" id="UP000324222"/>
    </source>
</evidence>
<feature type="transmembrane region" description="Helical" evidence="1">
    <location>
        <begin position="54"/>
        <end position="76"/>
    </location>
</feature>
<dbReference type="EMBL" id="VSRR010004501">
    <property type="protein sequence ID" value="MPC39863.1"/>
    <property type="molecule type" value="Genomic_DNA"/>
</dbReference>
<comment type="caution">
    <text evidence="2">The sequence shown here is derived from an EMBL/GenBank/DDBJ whole genome shotgun (WGS) entry which is preliminary data.</text>
</comment>
<dbReference type="Proteomes" id="UP000324222">
    <property type="component" value="Unassembled WGS sequence"/>
</dbReference>
<gene>
    <name evidence="2" type="ORF">E2C01_033413</name>
</gene>
<keyword evidence="1" id="KW-1133">Transmembrane helix</keyword>
<organism evidence="2 3">
    <name type="scientific">Portunus trituberculatus</name>
    <name type="common">Swimming crab</name>
    <name type="synonym">Neptunus trituberculatus</name>
    <dbReference type="NCBI Taxonomy" id="210409"/>
    <lineage>
        <taxon>Eukaryota</taxon>
        <taxon>Metazoa</taxon>
        <taxon>Ecdysozoa</taxon>
        <taxon>Arthropoda</taxon>
        <taxon>Crustacea</taxon>
        <taxon>Multicrustacea</taxon>
        <taxon>Malacostraca</taxon>
        <taxon>Eumalacostraca</taxon>
        <taxon>Eucarida</taxon>
        <taxon>Decapoda</taxon>
        <taxon>Pleocyemata</taxon>
        <taxon>Brachyura</taxon>
        <taxon>Eubrachyura</taxon>
        <taxon>Portunoidea</taxon>
        <taxon>Portunidae</taxon>
        <taxon>Portuninae</taxon>
        <taxon>Portunus</taxon>
    </lineage>
</organism>
<proteinExistence type="predicted"/>
<evidence type="ECO:0000313" key="2">
    <source>
        <dbReference type="EMBL" id="MPC39863.1"/>
    </source>
</evidence>
<name>A0A5B7F448_PORTR</name>
<feature type="transmembrane region" description="Helical" evidence="1">
    <location>
        <begin position="20"/>
        <end position="42"/>
    </location>
</feature>